<dbReference type="InterPro" id="IPR015797">
    <property type="entry name" value="NUDIX_hydrolase-like_dom_sf"/>
</dbReference>
<dbReference type="SUPFAM" id="SSF55811">
    <property type="entry name" value="Nudix"/>
    <property type="match status" value="1"/>
</dbReference>
<evidence type="ECO:0000313" key="5">
    <source>
        <dbReference type="Proteomes" id="UP001597033"/>
    </source>
</evidence>
<keyword evidence="2" id="KW-0378">Hydrolase</keyword>
<proteinExistence type="predicted"/>
<feature type="domain" description="Nudix hydrolase" evidence="3">
    <location>
        <begin position="11"/>
        <end position="141"/>
    </location>
</feature>
<dbReference type="PANTHER" id="PTHR43046">
    <property type="entry name" value="GDP-MANNOSE MANNOSYL HYDROLASE"/>
    <property type="match status" value="1"/>
</dbReference>
<accession>A0ABW3M006</accession>
<dbReference type="PROSITE" id="PS51462">
    <property type="entry name" value="NUDIX"/>
    <property type="match status" value="1"/>
</dbReference>
<sequence length="141" mass="14847">MSTADDTAAPGTIRTVAAVIVDGQGRVLLVRKHGSSTFIQPGGKREPGEDALATLARELDEELGVRLLAAGARRLGEFEDAAVNEPGRRVRAEVFVVDVQGQPQARAEIAELAWIAPQAPFPVTVAPLSAGHILPALVDPR</sequence>
<evidence type="ECO:0000313" key="4">
    <source>
        <dbReference type="EMBL" id="MFD1044040.1"/>
    </source>
</evidence>
<dbReference type="Proteomes" id="UP001597033">
    <property type="component" value="Unassembled WGS sequence"/>
</dbReference>
<dbReference type="CDD" id="cd04690">
    <property type="entry name" value="NUDIX_Hydrolase"/>
    <property type="match status" value="1"/>
</dbReference>
<dbReference type="InterPro" id="IPR000086">
    <property type="entry name" value="NUDIX_hydrolase_dom"/>
</dbReference>
<name>A0ABW3M006_9GAMM</name>
<dbReference type="InterPro" id="IPR020084">
    <property type="entry name" value="NUDIX_hydrolase_CS"/>
</dbReference>
<keyword evidence="5" id="KW-1185">Reference proteome</keyword>
<comment type="caution">
    <text evidence="4">The sequence shown here is derived from an EMBL/GenBank/DDBJ whole genome shotgun (WGS) entry which is preliminary data.</text>
</comment>
<dbReference type="Gene3D" id="3.90.79.10">
    <property type="entry name" value="Nucleoside Triphosphate Pyrophosphohydrolase"/>
    <property type="match status" value="1"/>
</dbReference>
<reference evidence="5" key="1">
    <citation type="journal article" date="2019" name="Int. J. Syst. Evol. Microbiol.">
        <title>The Global Catalogue of Microorganisms (GCM) 10K type strain sequencing project: providing services to taxonomists for standard genome sequencing and annotation.</title>
        <authorList>
            <consortium name="The Broad Institute Genomics Platform"/>
            <consortium name="The Broad Institute Genome Sequencing Center for Infectious Disease"/>
            <person name="Wu L."/>
            <person name="Ma J."/>
        </authorList>
    </citation>
    <scope>NUCLEOTIDE SEQUENCE [LARGE SCALE GENOMIC DNA]</scope>
    <source>
        <strain evidence="5">CCUG 55854</strain>
    </source>
</reference>
<evidence type="ECO:0000259" key="3">
    <source>
        <dbReference type="PROSITE" id="PS51462"/>
    </source>
</evidence>
<evidence type="ECO:0000256" key="1">
    <source>
        <dbReference type="ARBA" id="ARBA00001946"/>
    </source>
</evidence>
<dbReference type="RefSeq" id="WP_162378200.1">
    <property type="nucleotide sequence ID" value="NZ_JBHTKN010000019.1"/>
</dbReference>
<comment type="cofactor">
    <cofactor evidence="1">
        <name>Mg(2+)</name>
        <dbReference type="ChEBI" id="CHEBI:18420"/>
    </cofactor>
</comment>
<dbReference type="PANTHER" id="PTHR43046:SF2">
    <property type="entry name" value="8-OXO-DGTP DIPHOSPHATASE-RELATED"/>
    <property type="match status" value="1"/>
</dbReference>
<evidence type="ECO:0000256" key="2">
    <source>
        <dbReference type="ARBA" id="ARBA00022801"/>
    </source>
</evidence>
<gene>
    <name evidence="4" type="ORF">ACFQ2N_16950</name>
</gene>
<organism evidence="4 5">
    <name type="scientific">Pseudoxanthomonas kaohsiungensis</name>
    <dbReference type="NCBI Taxonomy" id="283923"/>
    <lineage>
        <taxon>Bacteria</taxon>
        <taxon>Pseudomonadati</taxon>
        <taxon>Pseudomonadota</taxon>
        <taxon>Gammaproteobacteria</taxon>
        <taxon>Lysobacterales</taxon>
        <taxon>Lysobacteraceae</taxon>
        <taxon>Pseudoxanthomonas</taxon>
    </lineage>
</organism>
<dbReference type="PROSITE" id="PS00893">
    <property type="entry name" value="NUDIX_BOX"/>
    <property type="match status" value="1"/>
</dbReference>
<protein>
    <submittedName>
        <fullName evidence="4">NUDIX domain-containing protein</fullName>
    </submittedName>
</protein>
<dbReference type="EMBL" id="JBHTKN010000019">
    <property type="protein sequence ID" value="MFD1044040.1"/>
    <property type="molecule type" value="Genomic_DNA"/>
</dbReference>
<dbReference type="Pfam" id="PF00293">
    <property type="entry name" value="NUDIX"/>
    <property type="match status" value="1"/>
</dbReference>